<dbReference type="Proteomes" id="UP000809789">
    <property type="component" value="Unassembled WGS sequence"/>
</dbReference>
<feature type="compositionally biased region" description="Pro residues" evidence="1">
    <location>
        <begin position="564"/>
        <end position="574"/>
    </location>
</feature>
<gene>
    <name evidence="2" type="ORF">KVT40_006687</name>
</gene>
<keyword evidence="3" id="KW-1185">Reference proteome</keyword>
<feature type="compositionally biased region" description="Pro residues" evidence="1">
    <location>
        <begin position="583"/>
        <end position="592"/>
    </location>
</feature>
<proteinExistence type="predicted"/>
<evidence type="ECO:0000313" key="3">
    <source>
        <dbReference type="Proteomes" id="UP000809789"/>
    </source>
</evidence>
<feature type="compositionally biased region" description="Pro residues" evidence="1">
    <location>
        <begin position="601"/>
        <end position="613"/>
    </location>
</feature>
<dbReference type="PANTHER" id="PTHR38790">
    <property type="entry name" value="2EXR DOMAIN-CONTAINING PROTEIN-RELATED"/>
    <property type="match status" value="1"/>
</dbReference>
<comment type="caution">
    <text evidence="2">The sequence shown here is derived from an EMBL/GenBank/DDBJ whole genome shotgun (WGS) entry which is preliminary data.</text>
</comment>
<dbReference type="OrthoDB" id="5335493at2759"/>
<feature type="region of interest" description="Disordered" evidence="1">
    <location>
        <begin position="641"/>
        <end position="698"/>
    </location>
</feature>
<dbReference type="EMBL" id="JAESVG020000008">
    <property type="protein sequence ID" value="KAG8624936.1"/>
    <property type="molecule type" value="Genomic_DNA"/>
</dbReference>
<dbReference type="PANTHER" id="PTHR38790:SF9">
    <property type="entry name" value="F-BOX DOMAIN-CONTAINING PROTEIN"/>
    <property type="match status" value="1"/>
</dbReference>
<protein>
    <submittedName>
        <fullName evidence="2">Uncharacterized protein</fullName>
    </submittedName>
</protein>
<organism evidence="2 3">
    <name type="scientific">Elsinoe batatas</name>
    <dbReference type="NCBI Taxonomy" id="2601811"/>
    <lineage>
        <taxon>Eukaryota</taxon>
        <taxon>Fungi</taxon>
        <taxon>Dikarya</taxon>
        <taxon>Ascomycota</taxon>
        <taxon>Pezizomycotina</taxon>
        <taxon>Dothideomycetes</taxon>
        <taxon>Dothideomycetidae</taxon>
        <taxon>Myriangiales</taxon>
        <taxon>Elsinoaceae</taxon>
        <taxon>Elsinoe</taxon>
    </lineage>
</organism>
<dbReference type="AlphaFoldDB" id="A0A8K0KZM7"/>
<sequence>MDIDADDHGSSMPATRCPGDPPHHAQPTIISQEQVTGTPARCNRAHRPDTGIHHAGDAGILITHEVGQILQTLGDALLQYDSRRSRMTLNFNAVVEAVYRDLPPKSPSFIAQVIFRLTNGQENARVLRITPAAGEIPSSITVIFCPNAIGPCQDTEWSLYQYLDQVAWQMSKGSSTTWPYIHPCSMSDWWTRNGQSFRLFDLPLEIRDRVYLASVGYVVQPFTRQGERRFHSTLNTSLFLLNRQVTHEALHAAYAWSTFYFEDYSKIEQFFTSPEIPINSIKRLELSLDHIDYKKFFGYKVKDDRDWFYHNHPGSVAGDYASFMDDFTSDWTPEHALRLREMPLLQSLVLWMPHPSRIVSESTGFRLNSDCHSSTVRSILGAAWPYVRGLPVTITGYIRDEDKKVFEDLVERAQQHRRRWEKLPAENRMGSHWDFPMRSALPPRLPTVDNSDGTYQADNLTNNNVVQNRTEMDEDGGLFIRAGGFALRMRPEPRPELLMASLRRPHRFRQPCRCGKACGTIESWHIIDSPNATGVLPTALDPGAPRVNPQVAGFMPPVARAPAAGPPAAPPAAPPTRVRGQPPTAPAVPPVAPASASRPLPAFPPFPSIPPPRSNASNGVFQHHPLRHGFFRFIPRPFHSATPVPAPAPRPSGPTRGFNVQPQERQETRARGAGSGRSAHGQQSDAAPPPSRRSGATQ</sequence>
<evidence type="ECO:0000313" key="2">
    <source>
        <dbReference type="EMBL" id="KAG8624936.1"/>
    </source>
</evidence>
<feature type="region of interest" description="Disordered" evidence="1">
    <location>
        <begin position="1"/>
        <end position="50"/>
    </location>
</feature>
<feature type="region of interest" description="Disordered" evidence="1">
    <location>
        <begin position="562"/>
        <end position="618"/>
    </location>
</feature>
<accession>A0A8K0KZM7</accession>
<feature type="compositionally biased region" description="Polar residues" evidence="1">
    <location>
        <begin position="28"/>
        <end position="37"/>
    </location>
</feature>
<reference evidence="2" key="1">
    <citation type="submission" date="2021-07" db="EMBL/GenBank/DDBJ databases">
        <title>Elsinoe batatas strain:CRI-CJ2 Genome sequencing and assembly.</title>
        <authorList>
            <person name="Huang L."/>
        </authorList>
    </citation>
    <scope>NUCLEOTIDE SEQUENCE</scope>
    <source>
        <strain evidence="2">CRI-CJ2</strain>
    </source>
</reference>
<evidence type="ECO:0000256" key="1">
    <source>
        <dbReference type="SAM" id="MobiDB-lite"/>
    </source>
</evidence>
<name>A0A8K0KZM7_9PEZI</name>